<name>A0ABQ6X1F4_9EURO</name>
<gene>
    <name evidence="1" type="ORF">BDV36DRAFT_243747</name>
</gene>
<dbReference type="EMBL" id="ML735690">
    <property type="protein sequence ID" value="KAE8423154.1"/>
    <property type="molecule type" value="Genomic_DNA"/>
</dbReference>
<organism evidence="1 2">
    <name type="scientific">Aspergillus pseudocaelatus</name>
    <dbReference type="NCBI Taxonomy" id="1825620"/>
    <lineage>
        <taxon>Eukaryota</taxon>
        <taxon>Fungi</taxon>
        <taxon>Dikarya</taxon>
        <taxon>Ascomycota</taxon>
        <taxon>Pezizomycotina</taxon>
        <taxon>Eurotiomycetes</taxon>
        <taxon>Eurotiomycetidae</taxon>
        <taxon>Eurotiales</taxon>
        <taxon>Aspergillaceae</taxon>
        <taxon>Aspergillus</taxon>
        <taxon>Aspergillus subgen. Circumdati</taxon>
    </lineage>
</organism>
<sequence>MERHARLASSCYLIQSPSPQAEIALYIRQLPMLGSFRADLDERRLGCVQIAALCENEIYIAIACIVGFVTRH</sequence>
<accession>A0ABQ6X1F4</accession>
<reference evidence="1 2" key="1">
    <citation type="submission" date="2019-04" db="EMBL/GenBank/DDBJ databases">
        <authorList>
            <consortium name="DOE Joint Genome Institute"/>
            <person name="Mondo S."/>
            <person name="Kjaerbolling I."/>
            <person name="Vesth T."/>
            <person name="Frisvad J.C."/>
            <person name="Nybo J.L."/>
            <person name="Theobald S."/>
            <person name="Kildgaard S."/>
            <person name="Isbrandt T."/>
            <person name="Kuo A."/>
            <person name="Sato A."/>
            <person name="Lyhne E.K."/>
            <person name="Kogle M.E."/>
            <person name="Wiebenga A."/>
            <person name="Kun R.S."/>
            <person name="Lubbers R.J."/>
            <person name="Makela M.R."/>
            <person name="Barry K."/>
            <person name="Chovatia M."/>
            <person name="Clum A."/>
            <person name="Daum C."/>
            <person name="Haridas S."/>
            <person name="He G."/>
            <person name="LaButti K."/>
            <person name="Lipzen A."/>
            <person name="Riley R."/>
            <person name="Salamov A."/>
            <person name="Simmons B.A."/>
            <person name="Magnuson J.K."/>
            <person name="Henrissat B."/>
            <person name="Mortensen U.H."/>
            <person name="Larsen T.O."/>
            <person name="Devries R.P."/>
            <person name="Grigoriev I.V."/>
            <person name="Machida M."/>
            <person name="Baker S.E."/>
            <person name="Andersen M.R."/>
            <person name="Cantor M.N."/>
            <person name="Hua S.X."/>
        </authorList>
    </citation>
    <scope>NUCLEOTIDE SEQUENCE [LARGE SCALE GENOMIC DNA]</scope>
    <source>
        <strain evidence="1 2">CBS 117616</strain>
    </source>
</reference>
<proteinExistence type="predicted"/>
<protein>
    <submittedName>
        <fullName evidence="1">Uncharacterized protein</fullName>
    </submittedName>
</protein>
<dbReference type="Proteomes" id="UP000325395">
    <property type="component" value="Unassembled WGS sequence"/>
</dbReference>
<keyword evidence="2" id="KW-1185">Reference proteome</keyword>
<evidence type="ECO:0000313" key="1">
    <source>
        <dbReference type="EMBL" id="KAE8423154.1"/>
    </source>
</evidence>
<evidence type="ECO:0000313" key="2">
    <source>
        <dbReference type="Proteomes" id="UP000325395"/>
    </source>
</evidence>